<dbReference type="RefSeq" id="WP_091362223.1">
    <property type="nucleotide sequence ID" value="NZ_AP025284.1"/>
</dbReference>
<dbReference type="Pfam" id="PF20661">
    <property type="entry name" value="SutA-RBD"/>
    <property type="match status" value="1"/>
</dbReference>
<feature type="region of interest" description="Disordered" evidence="1">
    <location>
        <begin position="35"/>
        <end position="58"/>
    </location>
</feature>
<protein>
    <recommendedName>
        <fullName evidence="2">Transcriptional regulator SutA RNAP-binding domain-containing protein</fullName>
    </recommendedName>
</protein>
<sequence>MAVKSKKAAASQTHDSIAEQTAAFLKAGGEIQQIEKGVSGRENNGGPRHIVLGKPQNK</sequence>
<evidence type="ECO:0000313" key="4">
    <source>
        <dbReference type="Proteomes" id="UP000198749"/>
    </source>
</evidence>
<evidence type="ECO:0000256" key="1">
    <source>
        <dbReference type="SAM" id="MobiDB-lite"/>
    </source>
</evidence>
<evidence type="ECO:0000313" key="3">
    <source>
        <dbReference type="EMBL" id="SER20336.1"/>
    </source>
</evidence>
<dbReference type="InterPro" id="IPR049191">
    <property type="entry name" value="SutA_RBD"/>
</dbReference>
<organism evidence="3 4">
    <name type="scientific">Amphritea atlantica</name>
    <dbReference type="NCBI Taxonomy" id="355243"/>
    <lineage>
        <taxon>Bacteria</taxon>
        <taxon>Pseudomonadati</taxon>
        <taxon>Pseudomonadota</taxon>
        <taxon>Gammaproteobacteria</taxon>
        <taxon>Oceanospirillales</taxon>
        <taxon>Oceanospirillaceae</taxon>
        <taxon>Amphritea</taxon>
    </lineage>
</organism>
<dbReference type="EMBL" id="FOGB01000024">
    <property type="protein sequence ID" value="SER20336.1"/>
    <property type="molecule type" value="Genomic_DNA"/>
</dbReference>
<proteinExistence type="predicted"/>
<dbReference type="AlphaFoldDB" id="A0A1H9M9E6"/>
<dbReference type="Proteomes" id="UP000198749">
    <property type="component" value="Unassembled WGS sequence"/>
</dbReference>
<keyword evidence="4" id="KW-1185">Reference proteome</keyword>
<name>A0A1H9M9E6_9GAMM</name>
<accession>A0A1H9M9E6</accession>
<dbReference type="STRING" id="355243.SAMN03080615_04335"/>
<gene>
    <name evidence="3" type="ORF">SAMN03080615_04335</name>
</gene>
<reference evidence="4" key="1">
    <citation type="submission" date="2016-10" db="EMBL/GenBank/DDBJ databases">
        <authorList>
            <person name="Varghese N."/>
            <person name="Submissions S."/>
        </authorList>
    </citation>
    <scope>NUCLEOTIDE SEQUENCE [LARGE SCALE GENOMIC DNA]</scope>
    <source>
        <strain evidence="4">DSM 18887</strain>
    </source>
</reference>
<feature type="domain" description="Transcriptional regulator SutA RNAP-binding" evidence="2">
    <location>
        <begin position="9"/>
        <end position="41"/>
    </location>
</feature>
<evidence type="ECO:0000259" key="2">
    <source>
        <dbReference type="Pfam" id="PF20661"/>
    </source>
</evidence>